<evidence type="ECO:0000313" key="3">
    <source>
        <dbReference type="EMBL" id="MBW7475453.1"/>
    </source>
</evidence>
<evidence type="ECO:0000313" key="4">
    <source>
        <dbReference type="Proteomes" id="UP000812277"/>
    </source>
</evidence>
<protein>
    <submittedName>
        <fullName evidence="3">DUF1648 domain-containing protein</fullName>
    </submittedName>
</protein>
<feature type="transmembrane region" description="Helical" evidence="1">
    <location>
        <begin position="138"/>
        <end position="159"/>
    </location>
</feature>
<dbReference type="RefSeq" id="WP_219872697.1">
    <property type="nucleotide sequence ID" value="NZ_JAHZIJ010000007.1"/>
</dbReference>
<keyword evidence="1" id="KW-0812">Transmembrane</keyword>
<sequence>MEKLPVLSLPRTRLEQLHDILSVVVLAFSIIYFILNWSDLPQTVPIHYNGRGEADGWGSKATLLILPLLSLILFIGLSILSKYPHKFNYPFKINAENAPHQYQTAKLLLSWMKVELVLLFGYLQWSIIQNALGHSAGIGVWLLPAVLVIIFGTIIIHLIRMKR</sequence>
<comment type="caution">
    <text evidence="3">The sequence shown here is derived from an EMBL/GenBank/DDBJ whole genome shotgun (WGS) entry which is preliminary data.</text>
</comment>
<feature type="transmembrane region" description="Helical" evidence="1">
    <location>
        <begin position="116"/>
        <end position="132"/>
    </location>
</feature>
<dbReference type="PANTHER" id="PTHR37810">
    <property type="entry name" value="IMMUNITY PROTEIN SDPI"/>
    <property type="match status" value="1"/>
</dbReference>
<evidence type="ECO:0000256" key="1">
    <source>
        <dbReference type="SAM" id="Phobius"/>
    </source>
</evidence>
<dbReference type="InterPro" id="IPR012867">
    <property type="entry name" value="DUF1648"/>
</dbReference>
<dbReference type="PANTHER" id="PTHR37810:SF5">
    <property type="entry name" value="IMMUNITY PROTEIN SDPI"/>
    <property type="match status" value="1"/>
</dbReference>
<name>A0ABS7D6P3_9BACL</name>
<keyword evidence="1" id="KW-0472">Membrane</keyword>
<proteinExistence type="predicted"/>
<dbReference type="Proteomes" id="UP000812277">
    <property type="component" value="Unassembled WGS sequence"/>
</dbReference>
<dbReference type="EMBL" id="JAHZIJ010000007">
    <property type="protein sequence ID" value="MBW7475453.1"/>
    <property type="molecule type" value="Genomic_DNA"/>
</dbReference>
<organism evidence="3 4">
    <name type="scientific">Paenibacillus oenotherae</name>
    <dbReference type="NCBI Taxonomy" id="1435645"/>
    <lineage>
        <taxon>Bacteria</taxon>
        <taxon>Bacillati</taxon>
        <taxon>Bacillota</taxon>
        <taxon>Bacilli</taxon>
        <taxon>Bacillales</taxon>
        <taxon>Paenibacillaceae</taxon>
        <taxon>Paenibacillus</taxon>
    </lineage>
</organism>
<feature type="transmembrane region" description="Helical" evidence="1">
    <location>
        <begin position="20"/>
        <end position="37"/>
    </location>
</feature>
<keyword evidence="4" id="KW-1185">Reference proteome</keyword>
<accession>A0ABS7D6P3</accession>
<gene>
    <name evidence="3" type="ORF">K0T92_11895</name>
</gene>
<keyword evidence="1" id="KW-1133">Transmembrane helix</keyword>
<feature type="domain" description="DUF1648" evidence="2">
    <location>
        <begin position="25"/>
        <end position="70"/>
    </location>
</feature>
<feature type="transmembrane region" description="Helical" evidence="1">
    <location>
        <begin position="57"/>
        <end position="80"/>
    </location>
</feature>
<reference evidence="3 4" key="1">
    <citation type="submission" date="2021-07" db="EMBL/GenBank/DDBJ databases">
        <title>Paenibacillus radiodurans sp. nov., isolated from the southeastern edge of Tengger Desert.</title>
        <authorList>
            <person name="Zhang G."/>
        </authorList>
    </citation>
    <scope>NUCLEOTIDE SEQUENCE [LARGE SCALE GENOMIC DNA]</scope>
    <source>
        <strain evidence="3 4">DT7-4</strain>
    </source>
</reference>
<evidence type="ECO:0000259" key="2">
    <source>
        <dbReference type="Pfam" id="PF07853"/>
    </source>
</evidence>
<dbReference type="Pfam" id="PF07853">
    <property type="entry name" value="DUF1648"/>
    <property type="match status" value="1"/>
</dbReference>